<accession>H1SD59</accession>
<dbReference type="Proteomes" id="UP000005808">
    <property type="component" value="Unassembled WGS sequence"/>
</dbReference>
<name>H1SD59_9BURK</name>
<evidence type="ECO:0000313" key="3">
    <source>
        <dbReference type="Proteomes" id="UP000005808"/>
    </source>
</evidence>
<comment type="caution">
    <text evidence="2">The sequence shown here is derived from an EMBL/GenBank/DDBJ whole genome shotgun (WGS) entry which is preliminary data.</text>
</comment>
<sequence>MSQRPSQLPFITKSNIYIEDVAIHCRGGKYRSCDLRNTTRLKMVFVSIAAFDIPKNRPTLPSTTSGPKQVSYLPQPLLQSNVNSPTEQVL</sequence>
<feature type="compositionally biased region" description="Polar residues" evidence="1">
    <location>
        <begin position="59"/>
        <end position="68"/>
    </location>
</feature>
<evidence type="ECO:0000313" key="2">
    <source>
        <dbReference type="EMBL" id="EHP39557.1"/>
    </source>
</evidence>
<dbReference type="AlphaFoldDB" id="H1SD59"/>
<feature type="compositionally biased region" description="Polar residues" evidence="1">
    <location>
        <begin position="77"/>
        <end position="90"/>
    </location>
</feature>
<dbReference type="EMBL" id="AHJE01000088">
    <property type="protein sequence ID" value="EHP39557.1"/>
    <property type="molecule type" value="Genomic_DNA"/>
</dbReference>
<gene>
    <name evidence="2" type="ORF">OR16_30914</name>
</gene>
<evidence type="ECO:0000256" key="1">
    <source>
        <dbReference type="SAM" id="MobiDB-lite"/>
    </source>
</evidence>
<protein>
    <submittedName>
        <fullName evidence="2">Uncharacterized protein</fullName>
    </submittedName>
</protein>
<proteinExistence type="predicted"/>
<feature type="region of interest" description="Disordered" evidence="1">
    <location>
        <begin position="55"/>
        <end position="90"/>
    </location>
</feature>
<organism evidence="2 3">
    <name type="scientific">Cupriavidus basilensis OR16</name>
    <dbReference type="NCBI Taxonomy" id="1127483"/>
    <lineage>
        <taxon>Bacteria</taxon>
        <taxon>Pseudomonadati</taxon>
        <taxon>Pseudomonadota</taxon>
        <taxon>Betaproteobacteria</taxon>
        <taxon>Burkholderiales</taxon>
        <taxon>Burkholderiaceae</taxon>
        <taxon>Cupriavidus</taxon>
    </lineage>
</organism>
<reference evidence="2 3" key="1">
    <citation type="journal article" date="2012" name="J. Bacteriol.">
        <title>De Novo Genome Project of Cupriavidus basilensis OR16.</title>
        <authorList>
            <person name="Cserhati M."/>
            <person name="Kriszt B."/>
            <person name="Szoboszlay S."/>
            <person name="Toth A."/>
            <person name="Szabo I."/>
            <person name="Tancsics A."/>
            <person name="Nagy I."/>
            <person name="Horvath B."/>
            <person name="Nagy I."/>
            <person name="Kukolya J."/>
        </authorList>
    </citation>
    <scope>NUCLEOTIDE SEQUENCE [LARGE SCALE GENOMIC DNA]</scope>
    <source>
        <strain evidence="2 3">OR16</strain>
    </source>
</reference>